<evidence type="ECO:0000256" key="1">
    <source>
        <dbReference type="ARBA" id="ARBA00007060"/>
    </source>
</evidence>
<feature type="transmembrane region" description="Helical" evidence="2">
    <location>
        <begin position="1044"/>
        <end position="1068"/>
    </location>
</feature>
<dbReference type="Gene3D" id="3.30.450.20">
    <property type="entry name" value="PAS domain"/>
    <property type="match status" value="3"/>
</dbReference>
<dbReference type="SMART" id="SM00327">
    <property type="entry name" value="VWA"/>
    <property type="match status" value="1"/>
</dbReference>
<gene>
    <name evidence="5" type="ORF">CVLEPA_LOCUS19969</name>
</gene>
<dbReference type="PANTHER" id="PTHR10166">
    <property type="entry name" value="VOLTAGE-DEPENDENT CALCIUM CHANNEL SUBUNIT ALPHA-2/DELTA-RELATED"/>
    <property type="match status" value="1"/>
</dbReference>
<dbReference type="InterPro" id="IPR029151">
    <property type="entry name" value="Sensor-like_sf"/>
</dbReference>
<dbReference type="PANTHER" id="PTHR10166:SF66">
    <property type="entry name" value="VWFA AND CACHE DOMAIN-CONTAINING PROTEIN CG16868"/>
    <property type="match status" value="1"/>
</dbReference>
<dbReference type="SUPFAM" id="SSF53300">
    <property type="entry name" value="vWA-like"/>
    <property type="match status" value="1"/>
</dbReference>
<evidence type="ECO:0000256" key="3">
    <source>
        <dbReference type="SAM" id="SignalP"/>
    </source>
</evidence>
<comment type="similarity">
    <text evidence="1">Belongs to the calcium channel subunit alpha-2/delta family.</text>
</comment>
<evidence type="ECO:0000259" key="4">
    <source>
        <dbReference type="PROSITE" id="PS50234"/>
    </source>
</evidence>
<reference evidence="5 6" key="1">
    <citation type="submission" date="2024-02" db="EMBL/GenBank/DDBJ databases">
        <authorList>
            <person name="Daric V."/>
            <person name="Darras S."/>
        </authorList>
    </citation>
    <scope>NUCLEOTIDE SEQUENCE [LARGE SCALE GENOMIC DNA]</scope>
</reference>
<dbReference type="Proteomes" id="UP001642483">
    <property type="component" value="Unassembled WGS sequence"/>
</dbReference>
<proteinExistence type="inferred from homology"/>
<dbReference type="Gene3D" id="3.40.50.410">
    <property type="entry name" value="von Willebrand factor, type A domain"/>
    <property type="match status" value="1"/>
</dbReference>
<organism evidence="5 6">
    <name type="scientific">Clavelina lepadiformis</name>
    <name type="common">Light-bulb sea squirt</name>
    <name type="synonym">Ascidia lepadiformis</name>
    <dbReference type="NCBI Taxonomy" id="159417"/>
    <lineage>
        <taxon>Eukaryota</taxon>
        <taxon>Metazoa</taxon>
        <taxon>Chordata</taxon>
        <taxon>Tunicata</taxon>
        <taxon>Ascidiacea</taxon>
        <taxon>Aplousobranchia</taxon>
        <taxon>Clavelinidae</taxon>
        <taxon>Clavelina</taxon>
    </lineage>
</organism>
<name>A0ABP0G7Z2_CLALP</name>
<keyword evidence="2" id="KW-0812">Transmembrane</keyword>
<dbReference type="SUPFAM" id="SSF103190">
    <property type="entry name" value="Sensory domain-like"/>
    <property type="match status" value="1"/>
</dbReference>
<feature type="signal peptide" evidence="3">
    <location>
        <begin position="1"/>
        <end position="20"/>
    </location>
</feature>
<sequence>MRFMNTFFFLLLDVFFCCQCFDVVTSSERHYHDAEALSKKIQTLTEFSLKYTYMQNHFDQLDFITRHLHGQDLLDSLSRTFQSKFSECNAAVRELRNAVLSSQQDERNLAEDRPCCELQEDRLDYNAQFKTQVALNMSCYRAAKTATKKSGLLSKGFTETCLRNMRAVDSLKWQYFGSEAGFTIRFPAKAEIDCASSDDRSRPWYVQANSRKPKQVVIVIDRSKSMSNILNGTTRLELAKAAAKTVIDTLSTADKFAVIAFSYFAKALTGGCFSNGLSQATPRNKDQVKEAIDDLDTSGQSIYTNPVQLAFDMLKDEHDLQTDEGSYKVILFFTEDDPADVNPSDILETMREKNAQMNNSVVMMTYGFGNGNYSLLKKMVARNYGLSAENEVGDIVEGKFTLMNDTDLLTLKNQMASYYLHFAEGSQNADEPFWTAPYSDAWGLGETVTASLPVYDVRNRLLGVVAVDLTIEEILEESTYFRPNEFSYSFIIDDKGFVINHPLFPHVTDNQPLLVFATSLERDPQFLAVFESMKKGESGSKTFISTRVLPQGDSRSYGVQELKVESVYSWKRIKNTGFSICLVLALNDTQSMLKRLKPGLPLTRSFSFLYHRLDLLPPPSPCSHHDTYSSMDESSVFLASRAFEEPNDYLQRNFTLADVKTIESFMTTGKIIGGSTPKIKSEVRNEVIATYRADELWTSGRRENGELEAQVLWRYIGTNSGLYRIFPGTQMPKDYDPSLRPWFEHALANRNINSITPPYEDAATGDVVVTLSRVIFEGRKNEVHDWRTDDVVAVMGVDIVLDYFQTILQQLYPACNGSYRCLIIDKAGYVITSDEYVDVTKKDKLFFEKKHVVEVAPNLAASLISGGVLNPISCSNVKAASLQRAYQIAANQGVYSGISAGRNCNAFRLLPIANTNIYLLVQYPDEAVSCRFSACTCIKIGTRRCESTWKGNFCECPCEEYPDPRYVPCQNQYNVSGNSNPPCTPENPELSSISSNKVKLNDLPSCYEIAFHRTTTPTVPTLPSGQQESCQPTKVSGSQSPSKAGIIVGAVVGVIVFIAICVGMVLLIRKCRPCSKQTSKAKPVARTASVISPIYVNTPFGNPINVPPPYDSQDRNSP</sequence>
<evidence type="ECO:0000313" key="5">
    <source>
        <dbReference type="EMBL" id="CAK8687917.1"/>
    </source>
</evidence>
<dbReference type="PROSITE" id="PS50234">
    <property type="entry name" value="VWFA"/>
    <property type="match status" value="1"/>
</dbReference>
<keyword evidence="6" id="KW-1185">Reference proteome</keyword>
<accession>A0ABP0G7Z2</accession>
<evidence type="ECO:0000256" key="2">
    <source>
        <dbReference type="SAM" id="Phobius"/>
    </source>
</evidence>
<keyword evidence="2" id="KW-1133">Transmembrane helix</keyword>
<feature type="domain" description="VWFA" evidence="4">
    <location>
        <begin position="215"/>
        <end position="415"/>
    </location>
</feature>
<dbReference type="EMBL" id="CAWYQH010000106">
    <property type="protein sequence ID" value="CAK8687917.1"/>
    <property type="molecule type" value="Genomic_DNA"/>
</dbReference>
<keyword evidence="3" id="KW-0732">Signal</keyword>
<dbReference type="Pfam" id="PF13519">
    <property type="entry name" value="VWA_2"/>
    <property type="match status" value="1"/>
</dbReference>
<protein>
    <recommendedName>
        <fullName evidence="4">VWFA domain-containing protein</fullName>
    </recommendedName>
</protein>
<feature type="chain" id="PRO_5047082259" description="VWFA domain-containing protein" evidence="3">
    <location>
        <begin position="21"/>
        <end position="1118"/>
    </location>
</feature>
<dbReference type="InterPro" id="IPR002035">
    <property type="entry name" value="VWF_A"/>
</dbReference>
<dbReference type="InterPro" id="IPR036465">
    <property type="entry name" value="vWFA_dom_sf"/>
</dbReference>
<dbReference type="InterPro" id="IPR051173">
    <property type="entry name" value="Ca_channel_alpha-2/delta"/>
</dbReference>
<comment type="caution">
    <text evidence="5">The sequence shown here is derived from an EMBL/GenBank/DDBJ whole genome shotgun (WGS) entry which is preliminary data.</text>
</comment>
<keyword evidence="2" id="KW-0472">Membrane</keyword>
<evidence type="ECO:0000313" key="6">
    <source>
        <dbReference type="Proteomes" id="UP001642483"/>
    </source>
</evidence>